<proteinExistence type="predicted"/>
<dbReference type="REBASE" id="274713">
    <property type="entry name" value="LspBHWM4ORF2205P"/>
</dbReference>
<dbReference type="InterPro" id="IPR006935">
    <property type="entry name" value="Helicase/UvrB_N"/>
</dbReference>
<dbReference type="GO" id="GO:0004386">
    <property type="term" value="F:helicase activity"/>
    <property type="evidence" value="ECO:0007669"/>
    <property type="project" value="UniProtKB-KW"/>
</dbReference>
<keyword evidence="3" id="KW-0378">Hydrolase</keyword>
<dbReference type="GO" id="GO:0015668">
    <property type="term" value="F:type III site-specific deoxyribonuclease activity"/>
    <property type="evidence" value="ECO:0007669"/>
    <property type="project" value="InterPro"/>
</dbReference>
<dbReference type="InterPro" id="IPR050742">
    <property type="entry name" value="Helicase_Restrict-Modif_Enz"/>
</dbReference>
<evidence type="ECO:0000256" key="1">
    <source>
        <dbReference type="SAM" id="MobiDB-lite"/>
    </source>
</evidence>
<keyword evidence="3" id="KW-0067">ATP-binding</keyword>
<dbReference type="EMBL" id="CP032626">
    <property type="protein sequence ID" value="AYF92384.1"/>
    <property type="molecule type" value="Genomic_DNA"/>
</dbReference>
<dbReference type="Proteomes" id="UP000272003">
    <property type="component" value="Chromosome"/>
</dbReference>
<dbReference type="AlphaFoldDB" id="A0A387ANY4"/>
<evidence type="ECO:0000313" key="4">
    <source>
        <dbReference type="Proteomes" id="UP000272003"/>
    </source>
</evidence>
<reference evidence="3 4" key="1">
    <citation type="submission" date="2018-09" db="EMBL/GenBank/DDBJ databases">
        <title>Genome sequencing of strain BHWM-4.</title>
        <authorList>
            <person name="Heo J."/>
            <person name="Kim S.-J."/>
            <person name="Kwon S.-W."/>
        </authorList>
    </citation>
    <scope>NUCLEOTIDE SEQUENCE [LARGE SCALE GENOMIC DNA]</scope>
    <source>
        <strain evidence="3 4">BHWM-4</strain>
    </source>
</reference>
<keyword evidence="4" id="KW-1185">Reference proteome</keyword>
<dbReference type="SUPFAM" id="SSF52540">
    <property type="entry name" value="P-loop containing nucleoside triphosphate hydrolases"/>
    <property type="match status" value="2"/>
</dbReference>
<dbReference type="GO" id="GO:0005829">
    <property type="term" value="C:cytosol"/>
    <property type="evidence" value="ECO:0007669"/>
    <property type="project" value="TreeGrafter"/>
</dbReference>
<dbReference type="Gene3D" id="3.40.50.300">
    <property type="entry name" value="P-loop containing nucleotide triphosphate hydrolases"/>
    <property type="match status" value="1"/>
</dbReference>
<gene>
    <name evidence="3" type="ORF">D7I45_02210</name>
</gene>
<dbReference type="PANTHER" id="PTHR47396">
    <property type="entry name" value="TYPE I RESTRICTION ENZYME ECOKI R PROTEIN"/>
    <property type="match status" value="1"/>
</dbReference>
<feature type="region of interest" description="Disordered" evidence="1">
    <location>
        <begin position="602"/>
        <end position="624"/>
    </location>
</feature>
<feature type="domain" description="Helicase ATP-binding" evidence="2">
    <location>
        <begin position="57"/>
        <end position="242"/>
    </location>
</feature>
<dbReference type="Pfam" id="PF04851">
    <property type="entry name" value="ResIII"/>
    <property type="match status" value="1"/>
</dbReference>
<evidence type="ECO:0000313" key="3">
    <source>
        <dbReference type="EMBL" id="AYF92384.1"/>
    </source>
</evidence>
<accession>A0A387ANY4</accession>
<organism evidence="3 4">
    <name type="scientific">Apilactobacillus bombintestini</name>
    <dbReference type="NCBI Taxonomy" id="2419772"/>
    <lineage>
        <taxon>Bacteria</taxon>
        <taxon>Bacillati</taxon>
        <taxon>Bacillota</taxon>
        <taxon>Bacilli</taxon>
        <taxon>Lactobacillales</taxon>
        <taxon>Lactobacillaceae</taxon>
        <taxon>Apilactobacillus</taxon>
    </lineage>
</organism>
<keyword evidence="3" id="KW-0347">Helicase</keyword>
<evidence type="ECO:0000259" key="2">
    <source>
        <dbReference type="PROSITE" id="PS51192"/>
    </source>
</evidence>
<dbReference type="PROSITE" id="PS51192">
    <property type="entry name" value="HELICASE_ATP_BIND_1"/>
    <property type="match status" value="1"/>
</dbReference>
<dbReference type="InterPro" id="IPR027417">
    <property type="entry name" value="P-loop_NTPase"/>
</dbReference>
<sequence>MQINYEKLNYQEKAVKAVINTLSGYDNTLNEIITDPVLLDSSVKKTLLNVNGKYPGNDYLSPFPQFNIEMETGTGKTMVYLQTIMALHKRFGENKFIIVVPSRAIKTGVQDNLRKLRNYLSDIFNTDKYQYFVYNSKKIGDLQNFEDNSFQIMLTTIQAFNKDTNIINQEYNEGFFGGRPLDQITDSNPIVIIDEPQSVDSAKAGKKAISSLNPKIVLRYSATHKEKQYPLLYEFGPVDAYKEHMVKHIETLGTEVNTDGNIPIVELSENPEIKNGKLVARVLAYKSSNDDFFKKIVTLKKGDSLAKKTHNSLYNKFGLVSEINITESFVKFENGYKAELGSLEGEFEIWVTAQMKALIRDHIDRELKMQRKGIKVLSLIFLDKVKNYRVYTNDGPKNGKYAKLFERLYTEVLHSNPKYKKLNDYNVPVSEVHDGYFAKDKATKNKPEIYRDSRGNGDTIRDESAYNVIMADKEGLLTQYVPGKSETNTKAAKLRFIFSHSALKEGWDNPNVFQILTIASPKNDLARRQKIGRGLRIPVNQNGERVYDDEQNVVTIYANETFEQFADGLQKEYAKSGLLKDKINGDFFANLVVQKNHNVNTNDYDEKNISDDNHDSFSDENQNTDITTQVSKKESKNFVNILKEENVISSDGKPIFSGIKKLSSPDTKKHFIKKAKEVGLDSQATSAMINKITIQFDVPEPRNRRNRKEVNITNKNNPYLNDLWNKIAHKVNYRVKFDEDNLINDIVNGNNPLSEIQLKKMTAIQTRARVNLKENKVDNRMLNQNTEHLVWNKLPIVNVIKQIADQSGITKNAVATIILETQKKDNSFIDKIKMNPALFQKRALNNIKGHQRKLLNKSLVYVRNGKTWSKDLLHSFSASENTLWKVPDRGLKKTLFEKIATQSEEENKFAESLVNEKKIKYFLKLPSWFKIPTPFGNYNPDWAILAERDGSERLYFIVDTKTTSEMSDLREKEQDRIRAGRQAYSKEVFNDVDFEAPVKVVGDLDI</sequence>
<dbReference type="Pfam" id="PF19778">
    <property type="entry name" value="RE_endonuc"/>
    <property type="match status" value="1"/>
</dbReference>
<keyword evidence="3" id="KW-0547">Nucleotide-binding</keyword>
<feature type="compositionally biased region" description="Basic and acidic residues" evidence="1">
    <location>
        <begin position="604"/>
        <end position="617"/>
    </location>
</feature>
<dbReference type="OrthoDB" id="9804145at2"/>
<dbReference type="InterPro" id="IPR045572">
    <property type="entry name" value="RE_endonuc_C"/>
</dbReference>
<dbReference type="PANTHER" id="PTHR47396:SF1">
    <property type="entry name" value="ATP-DEPENDENT HELICASE IRC3-RELATED"/>
    <property type="match status" value="1"/>
</dbReference>
<protein>
    <submittedName>
        <fullName evidence="3">DEAD/DEAH box helicase</fullName>
    </submittedName>
</protein>
<dbReference type="KEGG" id="abom:D7I45_02210"/>
<name>A0A387ANY4_9LACO</name>
<dbReference type="RefSeq" id="WP_120784152.1">
    <property type="nucleotide sequence ID" value="NZ_CP032626.1"/>
</dbReference>
<dbReference type="GO" id="GO:0005524">
    <property type="term" value="F:ATP binding"/>
    <property type="evidence" value="ECO:0007669"/>
    <property type="project" value="InterPro"/>
</dbReference>
<dbReference type="GO" id="GO:0003677">
    <property type="term" value="F:DNA binding"/>
    <property type="evidence" value="ECO:0007669"/>
    <property type="project" value="InterPro"/>
</dbReference>
<dbReference type="InterPro" id="IPR014001">
    <property type="entry name" value="Helicase_ATP-bd"/>
</dbReference>